<name>A0A919E7N3_9PROT</name>
<comment type="subcellular location">
    <subcellularLocation>
        <location evidence="1">Membrane</location>
        <topology evidence="1">Multi-pass membrane protein</topology>
    </subcellularLocation>
</comment>
<dbReference type="SUPFAM" id="SSF103481">
    <property type="entry name" value="Multidrug resistance efflux transporter EmrE"/>
    <property type="match status" value="2"/>
</dbReference>
<feature type="transmembrane region" description="Helical" evidence="6">
    <location>
        <begin position="32"/>
        <end position="50"/>
    </location>
</feature>
<evidence type="ECO:0000259" key="7">
    <source>
        <dbReference type="Pfam" id="PF00892"/>
    </source>
</evidence>
<accession>A0A919E7N3</accession>
<evidence type="ECO:0000256" key="3">
    <source>
        <dbReference type="ARBA" id="ARBA00022692"/>
    </source>
</evidence>
<keyword evidence="9" id="KW-1185">Reference proteome</keyword>
<keyword evidence="3 6" id="KW-0812">Transmembrane</keyword>
<feature type="transmembrane region" description="Helical" evidence="6">
    <location>
        <begin position="119"/>
        <end position="136"/>
    </location>
</feature>
<feature type="transmembrane region" description="Helical" evidence="6">
    <location>
        <begin position="62"/>
        <end position="81"/>
    </location>
</feature>
<organism evidence="8 9">
    <name type="scientific">Kordiimonas sediminis</name>
    <dbReference type="NCBI Taxonomy" id="1735581"/>
    <lineage>
        <taxon>Bacteria</taxon>
        <taxon>Pseudomonadati</taxon>
        <taxon>Pseudomonadota</taxon>
        <taxon>Alphaproteobacteria</taxon>
        <taxon>Kordiimonadales</taxon>
        <taxon>Kordiimonadaceae</taxon>
        <taxon>Kordiimonas</taxon>
    </lineage>
</organism>
<dbReference type="InterPro" id="IPR050638">
    <property type="entry name" value="AA-Vitamin_Transporters"/>
</dbReference>
<reference evidence="8" key="2">
    <citation type="submission" date="2020-09" db="EMBL/GenBank/DDBJ databases">
        <authorList>
            <person name="Sun Q."/>
            <person name="Kim S."/>
        </authorList>
    </citation>
    <scope>NUCLEOTIDE SEQUENCE</scope>
    <source>
        <strain evidence="8">KCTC 42590</strain>
    </source>
</reference>
<proteinExistence type="inferred from homology"/>
<keyword evidence="4 6" id="KW-1133">Transmembrane helix</keyword>
<dbReference type="EMBL" id="BNCI01000002">
    <property type="protein sequence ID" value="GHF22542.1"/>
    <property type="molecule type" value="Genomic_DNA"/>
</dbReference>
<evidence type="ECO:0000256" key="4">
    <source>
        <dbReference type="ARBA" id="ARBA00022989"/>
    </source>
</evidence>
<keyword evidence="5 6" id="KW-0472">Membrane</keyword>
<gene>
    <name evidence="8" type="ORF">GCM10017044_16110</name>
</gene>
<evidence type="ECO:0000256" key="5">
    <source>
        <dbReference type="ARBA" id="ARBA00023136"/>
    </source>
</evidence>
<evidence type="ECO:0000256" key="1">
    <source>
        <dbReference type="ARBA" id="ARBA00004141"/>
    </source>
</evidence>
<feature type="transmembrane region" description="Helical" evidence="6">
    <location>
        <begin position="87"/>
        <end position="107"/>
    </location>
</feature>
<sequence length="303" mass="33126">MGTFPAFLSCVLIWGSTWYAIEWQLGTVPPSWSVTYRFGLAAILLGLWCLKRGVPLVMTRRQHIITAGIGLFMFSSNYIIVYYGTQYLTSGLVAVCFSLLSFLNILGARIVLKTPIKPSLLFAALLGMSGLALIFLPEVQSVSLEDTTMLGIIICIVSTVFAAAGNTISATESARNINLLALNFWGMTYGTSFNIVLSLLTVGLPVFDPRPEYWIALVYLSLFGSIFAFVLYLSLIGKIGVGQSGYIMVLTPIVALIISTLFEGFEWSLPAISGLSLVIVGNIMMIRSRKPTPRREKIPVQAI</sequence>
<dbReference type="AlphaFoldDB" id="A0A919E7N3"/>
<dbReference type="GO" id="GO:0016020">
    <property type="term" value="C:membrane"/>
    <property type="evidence" value="ECO:0007669"/>
    <property type="project" value="UniProtKB-SubCell"/>
</dbReference>
<feature type="domain" description="EamA" evidence="7">
    <location>
        <begin position="7"/>
        <end position="135"/>
    </location>
</feature>
<reference evidence="8" key="1">
    <citation type="journal article" date="2014" name="Int. J. Syst. Evol. Microbiol.">
        <title>Complete genome sequence of Corynebacterium casei LMG S-19264T (=DSM 44701T), isolated from a smear-ripened cheese.</title>
        <authorList>
            <consortium name="US DOE Joint Genome Institute (JGI-PGF)"/>
            <person name="Walter F."/>
            <person name="Albersmeier A."/>
            <person name="Kalinowski J."/>
            <person name="Ruckert C."/>
        </authorList>
    </citation>
    <scope>NUCLEOTIDE SEQUENCE</scope>
    <source>
        <strain evidence="8">KCTC 42590</strain>
    </source>
</reference>
<feature type="transmembrane region" description="Helical" evidence="6">
    <location>
        <begin position="268"/>
        <end position="286"/>
    </location>
</feature>
<dbReference type="PANTHER" id="PTHR32322">
    <property type="entry name" value="INNER MEMBRANE TRANSPORTER"/>
    <property type="match status" value="1"/>
</dbReference>
<dbReference type="PANTHER" id="PTHR32322:SF2">
    <property type="entry name" value="EAMA DOMAIN-CONTAINING PROTEIN"/>
    <property type="match status" value="1"/>
</dbReference>
<feature type="transmembrane region" description="Helical" evidence="6">
    <location>
        <begin position="148"/>
        <end position="168"/>
    </location>
</feature>
<evidence type="ECO:0000313" key="9">
    <source>
        <dbReference type="Proteomes" id="UP000630923"/>
    </source>
</evidence>
<dbReference type="InterPro" id="IPR037185">
    <property type="entry name" value="EmrE-like"/>
</dbReference>
<feature type="transmembrane region" description="Helical" evidence="6">
    <location>
        <begin position="180"/>
        <end position="207"/>
    </location>
</feature>
<dbReference type="Pfam" id="PF00892">
    <property type="entry name" value="EamA"/>
    <property type="match status" value="2"/>
</dbReference>
<evidence type="ECO:0000313" key="8">
    <source>
        <dbReference type="EMBL" id="GHF22542.1"/>
    </source>
</evidence>
<comment type="caution">
    <text evidence="8">The sequence shown here is derived from an EMBL/GenBank/DDBJ whole genome shotgun (WGS) entry which is preliminary data.</text>
</comment>
<dbReference type="Proteomes" id="UP000630923">
    <property type="component" value="Unassembled WGS sequence"/>
</dbReference>
<feature type="transmembrane region" description="Helical" evidence="6">
    <location>
        <begin position="245"/>
        <end position="262"/>
    </location>
</feature>
<comment type="similarity">
    <text evidence="2">Belongs to the EamA transporter family.</text>
</comment>
<dbReference type="InterPro" id="IPR000620">
    <property type="entry name" value="EamA_dom"/>
</dbReference>
<evidence type="ECO:0000256" key="2">
    <source>
        <dbReference type="ARBA" id="ARBA00007362"/>
    </source>
</evidence>
<dbReference type="RefSeq" id="WP_191251780.1">
    <property type="nucleotide sequence ID" value="NZ_BNCI01000002.1"/>
</dbReference>
<feature type="domain" description="EamA" evidence="7">
    <location>
        <begin position="152"/>
        <end position="286"/>
    </location>
</feature>
<evidence type="ECO:0000256" key="6">
    <source>
        <dbReference type="SAM" id="Phobius"/>
    </source>
</evidence>
<protein>
    <submittedName>
        <fullName evidence="8">Membrane protein</fullName>
    </submittedName>
</protein>
<feature type="transmembrane region" description="Helical" evidence="6">
    <location>
        <begin position="213"/>
        <end position="233"/>
    </location>
</feature>